<evidence type="ECO:0000313" key="2">
    <source>
        <dbReference type="Proteomes" id="UP001430919"/>
    </source>
</evidence>
<dbReference type="PROSITE" id="PS51257">
    <property type="entry name" value="PROKAR_LIPOPROTEIN"/>
    <property type="match status" value="1"/>
</dbReference>
<dbReference type="RefSeq" id="WP_229990387.1">
    <property type="nucleotide sequence ID" value="NZ_JAJJMO010000001.1"/>
</dbReference>
<organism evidence="1 2">
    <name type="scientific">Flavobacterium pisciphilum</name>
    <dbReference type="NCBI Taxonomy" id="2893755"/>
    <lineage>
        <taxon>Bacteria</taxon>
        <taxon>Pseudomonadati</taxon>
        <taxon>Bacteroidota</taxon>
        <taxon>Flavobacteriia</taxon>
        <taxon>Flavobacteriales</taxon>
        <taxon>Flavobacteriaceae</taxon>
        <taxon>Flavobacterium</taxon>
    </lineage>
</organism>
<comment type="caution">
    <text evidence="1">The sequence shown here is derived from an EMBL/GenBank/DDBJ whole genome shotgun (WGS) entry which is preliminary data.</text>
</comment>
<reference evidence="1" key="1">
    <citation type="submission" date="2021-11" db="EMBL/GenBank/DDBJ databases">
        <title>Description of novel Flavobacterium species.</title>
        <authorList>
            <person name="Saticioglu I.B."/>
            <person name="Ay H."/>
            <person name="Altun S."/>
            <person name="Duman M."/>
        </authorList>
    </citation>
    <scope>NUCLEOTIDE SEQUENCE</scope>
    <source>
        <strain evidence="1">F-65</strain>
    </source>
</reference>
<dbReference type="EMBL" id="JAJJMO010000001">
    <property type="protein sequence ID" value="MCC9073465.1"/>
    <property type="molecule type" value="Genomic_DNA"/>
</dbReference>
<protein>
    <recommendedName>
        <fullName evidence="3">Lipoprotein</fullName>
    </recommendedName>
</protein>
<proteinExistence type="predicted"/>
<name>A0ABS8MXF3_9FLAO</name>
<evidence type="ECO:0008006" key="3">
    <source>
        <dbReference type="Google" id="ProtNLM"/>
    </source>
</evidence>
<dbReference type="Proteomes" id="UP001430919">
    <property type="component" value="Unassembled WGS sequence"/>
</dbReference>
<keyword evidence="2" id="KW-1185">Reference proteome</keyword>
<evidence type="ECO:0000313" key="1">
    <source>
        <dbReference type="EMBL" id="MCC9073465.1"/>
    </source>
</evidence>
<accession>A0ABS8MXF3</accession>
<gene>
    <name evidence="1" type="ORF">LNQ49_17965</name>
</gene>
<sequence>MKNTQLLFGLAFVAMGFISCKDEKAAKAEKTIDSYVVYVDSVKNVTAENAKTNWEAIENGYATRMGKAEMALTDIKENAKVKERFEASKAKYEVFKAEMTALNTPSKIQKMRDALFGEGKIGEDMNFDWVNAKNIHSVYQQFVRTVENNKESYSREDWDKIKMMYEALDSRKNTVEKEGLTPEDNRKIAGLKMKFAPMYTLNRMGAKSEETAEAKK</sequence>